<dbReference type="GO" id="GO:0005634">
    <property type="term" value="C:nucleus"/>
    <property type="evidence" value="ECO:0007669"/>
    <property type="project" value="TreeGrafter"/>
</dbReference>
<dbReference type="CDD" id="cd06141">
    <property type="entry name" value="WRN_exo"/>
    <property type="match status" value="1"/>
</dbReference>
<feature type="region of interest" description="Disordered" evidence="3">
    <location>
        <begin position="819"/>
        <end position="847"/>
    </location>
</feature>
<feature type="region of interest" description="Disordered" evidence="3">
    <location>
        <begin position="697"/>
        <end position="772"/>
    </location>
</feature>
<dbReference type="VEuPathDB" id="FungiDB:BTJ68_04300"/>
<keyword evidence="2" id="KW-0378">Hydrolase</keyword>
<dbReference type="PANTHER" id="PTHR13620:SF104">
    <property type="entry name" value="EXONUCLEASE 3'-5' DOMAIN-CONTAINING PROTEIN 2"/>
    <property type="match status" value="1"/>
</dbReference>
<gene>
    <name evidence="5" type="ORF">D0861_05710</name>
</gene>
<dbReference type="Pfam" id="PF01612">
    <property type="entry name" value="DNA_pol_A_exo1"/>
    <property type="match status" value="1"/>
</dbReference>
<keyword evidence="1" id="KW-0540">Nuclease</keyword>
<evidence type="ECO:0000256" key="2">
    <source>
        <dbReference type="ARBA" id="ARBA00022801"/>
    </source>
</evidence>
<dbReference type="Proteomes" id="UP000268823">
    <property type="component" value="Unassembled WGS sequence"/>
</dbReference>
<name>A0A3M7FET7_HORWE</name>
<reference evidence="5 6" key="1">
    <citation type="journal article" date="2018" name="BMC Genomics">
        <title>Genomic evidence for intraspecific hybridization in a clonal and extremely halotolerant yeast.</title>
        <authorList>
            <person name="Gostincar C."/>
            <person name="Stajich J.E."/>
            <person name="Zupancic J."/>
            <person name="Zalar P."/>
            <person name="Gunde-Cimerman N."/>
        </authorList>
    </citation>
    <scope>NUCLEOTIDE SEQUENCE [LARGE SCALE GENOMIC DNA]</scope>
    <source>
        <strain evidence="5 6">EXF-2788</strain>
    </source>
</reference>
<evidence type="ECO:0000256" key="1">
    <source>
        <dbReference type="ARBA" id="ARBA00022722"/>
    </source>
</evidence>
<dbReference type="OrthoDB" id="1920326at2759"/>
<dbReference type="AlphaFoldDB" id="A0A3M7FET7"/>
<evidence type="ECO:0000256" key="3">
    <source>
        <dbReference type="SAM" id="MobiDB-lite"/>
    </source>
</evidence>
<dbReference type="InterPro" id="IPR012337">
    <property type="entry name" value="RNaseH-like_sf"/>
</dbReference>
<evidence type="ECO:0000313" key="5">
    <source>
        <dbReference type="EMBL" id="RMY86824.1"/>
    </source>
</evidence>
<sequence>MEVRWAIPGYLKELANRAEGFEMDRRWDRSRGLAFGITSTSALRDRMWSRSDGIACVPPGTQVRMATRPLGSQKPPSPSPLRQRESEVQRPPANPGESRLGSLVNNPNAKPTSAPATSQRDDTILQRWADDQQSWKRREIQLLEQNESHVRKTGELYKEITNLKDLRITDKQKTLSEERARTAKKRQAQLLELGRLQDRIKSLMKETSKFDRQRTDLERDLFEAQRTNKQHEEYIQSLIEQHANDLSAERRAHEKQRVAELEAVNQGKQARRDERSSYKAYHKIYQAAHDAIKAFQRAVVNVENMQFAATTIARKQQSYTSLMERSDPWFKHKYPELLTQLDGLLVGLGNKAEQSGMEIKEMRKELGPAFEDFRGSAHDSRTLSRYHRLDAAPDKMKTVEHYHLMANEVPFRSRRDEIDREINALKRSISNQTHSDDRSAKVWEEIRLKSQERTTINKVLNVIVAVRDIEKFEALLFDRLEEKESFNVGLHPNGQAKEAANVFARVTDEDPIVTEDGESSRGEQTTVRRSFVELRGAVYDGIAELQTQVRRRSLLEQALGRVPSERESDIDATIRSQIEVAKANYRSALAELVLSRKSSFVHPAASPGRSRVTRTSISTPPVPRSPPSRDEIDQIYDSKSADLQRKMDLEREIGLEKDSKEKIAKERELKQHCSRIRAKQHALKVYKRARTREATSAISSTEKEVKDESARAGSARKVASGVPLRLRRGAKRRKGEVPSNAGVAVKSQSEGNHSASASLNMQPTAAKQAPHTSCAHDFRQFYGIDNAQSDSASNPVQAHHREDLDLDNFSASAAPVEPLAETGETADSTMSSPPHPRSTDAEDETPTRYQIPFADYRNAVMASRNSNAAFWSHRLYKNHEGKGPAIHFCTSFKQAEEQAHKFLNEPVLGFDIEWEPYRKTSIKDHVSLIQIAAEDKIAIFHLARFPGESTDQLIPPSLRSILESEQTIKSGVNVAGDAKRILNHLGIEMKGLFELSHLYKIVHFSVDQPHLVNKKMINLAAQVQKVLLLPLKKDEVRTSAWTRPLSSQQVEYSASDAYAGFRLFHALEAKRQKMDPVPPRPALYEKQEPLVLGDGSVRSGKPSVPALKKPAVDVDEDAADEVFYDAVESQDSSGIDVDIVAGVPLAGLRITYPTLPPLDDYTPETAGQDGHVDIPKSRASATSTSTSPSSSTSAPSRPEGSR</sequence>
<dbReference type="InterPro" id="IPR051132">
    <property type="entry name" value="3-5_Exonuclease_domain"/>
</dbReference>
<accession>A0A3M7FET7</accession>
<feature type="compositionally biased region" description="Low complexity" evidence="3">
    <location>
        <begin position="1177"/>
        <end position="1202"/>
    </location>
</feature>
<dbReference type="SUPFAM" id="SSF53098">
    <property type="entry name" value="Ribonuclease H-like"/>
    <property type="match status" value="1"/>
</dbReference>
<feature type="compositionally biased region" description="Basic and acidic residues" evidence="3">
    <location>
        <begin position="701"/>
        <end position="710"/>
    </location>
</feature>
<feature type="compositionally biased region" description="Basic residues" evidence="3">
    <location>
        <begin position="725"/>
        <end position="734"/>
    </location>
</feature>
<feature type="domain" description="3'-5' exonuclease" evidence="4">
    <location>
        <begin position="886"/>
        <end position="1072"/>
    </location>
</feature>
<dbReference type="GO" id="GO:0006139">
    <property type="term" value="P:nucleobase-containing compound metabolic process"/>
    <property type="evidence" value="ECO:0007669"/>
    <property type="project" value="InterPro"/>
</dbReference>
<protein>
    <recommendedName>
        <fullName evidence="4">3'-5' exonuclease domain-containing protein</fullName>
    </recommendedName>
</protein>
<feature type="region of interest" description="Disordered" evidence="3">
    <location>
        <begin position="1159"/>
        <end position="1202"/>
    </location>
</feature>
<evidence type="ECO:0000259" key="4">
    <source>
        <dbReference type="SMART" id="SM00474"/>
    </source>
</evidence>
<evidence type="ECO:0000313" key="6">
    <source>
        <dbReference type="Proteomes" id="UP000268823"/>
    </source>
</evidence>
<feature type="region of interest" description="Disordered" evidence="3">
    <location>
        <begin position="602"/>
        <end position="630"/>
    </location>
</feature>
<feature type="compositionally biased region" description="Polar residues" evidence="3">
    <location>
        <begin position="746"/>
        <end position="765"/>
    </location>
</feature>
<feature type="compositionally biased region" description="Polar residues" evidence="3">
    <location>
        <begin position="103"/>
        <end position="118"/>
    </location>
</feature>
<feature type="region of interest" description="Disordered" evidence="3">
    <location>
        <begin position="65"/>
        <end position="124"/>
    </location>
</feature>
<proteinExistence type="predicted"/>
<dbReference type="Gene3D" id="3.30.420.10">
    <property type="entry name" value="Ribonuclease H-like superfamily/Ribonuclease H"/>
    <property type="match status" value="1"/>
</dbReference>
<dbReference type="SMART" id="SM00474">
    <property type="entry name" value="35EXOc"/>
    <property type="match status" value="1"/>
</dbReference>
<dbReference type="PANTHER" id="PTHR13620">
    <property type="entry name" value="3-5 EXONUCLEASE"/>
    <property type="match status" value="1"/>
</dbReference>
<organism evidence="5 6">
    <name type="scientific">Hortaea werneckii</name>
    <name type="common">Black yeast</name>
    <name type="synonym">Cladosporium werneckii</name>
    <dbReference type="NCBI Taxonomy" id="91943"/>
    <lineage>
        <taxon>Eukaryota</taxon>
        <taxon>Fungi</taxon>
        <taxon>Dikarya</taxon>
        <taxon>Ascomycota</taxon>
        <taxon>Pezizomycotina</taxon>
        <taxon>Dothideomycetes</taxon>
        <taxon>Dothideomycetidae</taxon>
        <taxon>Mycosphaerellales</taxon>
        <taxon>Teratosphaeriaceae</taxon>
        <taxon>Hortaea</taxon>
    </lineage>
</organism>
<dbReference type="InterPro" id="IPR036397">
    <property type="entry name" value="RNaseH_sf"/>
</dbReference>
<comment type="caution">
    <text evidence="5">The sequence shown here is derived from an EMBL/GenBank/DDBJ whole genome shotgun (WGS) entry which is preliminary data.</text>
</comment>
<dbReference type="GO" id="GO:0008408">
    <property type="term" value="F:3'-5' exonuclease activity"/>
    <property type="evidence" value="ECO:0007669"/>
    <property type="project" value="InterPro"/>
</dbReference>
<dbReference type="GO" id="GO:0003676">
    <property type="term" value="F:nucleic acid binding"/>
    <property type="evidence" value="ECO:0007669"/>
    <property type="project" value="InterPro"/>
</dbReference>
<dbReference type="InterPro" id="IPR002562">
    <property type="entry name" value="3'-5'_exonuclease_dom"/>
</dbReference>
<dbReference type="GO" id="GO:0005737">
    <property type="term" value="C:cytoplasm"/>
    <property type="evidence" value="ECO:0007669"/>
    <property type="project" value="TreeGrafter"/>
</dbReference>
<dbReference type="EMBL" id="QWIR01000104">
    <property type="protein sequence ID" value="RMY86824.1"/>
    <property type="molecule type" value="Genomic_DNA"/>
</dbReference>